<feature type="transmembrane region" description="Helical" evidence="7">
    <location>
        <begin position="149"/>
        <end position="172"/>
    </location>
</feature>
<keyword evidence="5 7" id="KW-1133">Transmembrane helix</keyword>
<gene>
    <name evidence="9" type="ORF">SAMN05192580_0535</name>
</gene>
<evidence type="ECO:0000313" key="9">
    <source>
        <dbReference type="EMBL" id="SFR80171.1"/>
    </source>
</evidence>
<dbReference type="InterPro" id="IPR035952">
    <property type="entry name" value="Rhomboid-like_sf"/>
</dbReference>
<dbReference type="Gene3D" id="1.20.1540.10">
    <property type="entry name" value="Rhomboid-like"/>
    <property type="match status" value="1"/>
</dbReference>
<dbReference type="STRING" id="1166337.SAMN05192580_0535"/>
<dbReference type="SUPFAM" id="SSF144091">
    <property type="entry name" value="Rhomboid-like"/>
    <property type="match status" value="1"/>
</dbReference>
<dbReference type="Proteomes" id="UP000198824">
    <property type="component" value="Unassembled WGS sequence"/>
</dbReference>
<comment type="subcellular location">
    <subcellularLocation>
        <location evidence="1">Membrane</location>
        <topology evidence="1">Multi-pass membrane protein</topology>
    </subcellularLocation>
</comment>
<dbReference type="RefSeq" id="WP_093310268.1">
    <property type="nucleotide sequence ID" value="NZ_FOZG01000001.1"/>
</dbReference>
<feature type="domain" description="Peptidase S54 rhomboid" evidence="8">
    <location>
        <begin position="54"/>
        <end position="200"/>
    </location>
</feature>
<name>A0A1I6JMQ2_9SPHN</name>
<evidence type="ECO:0000256" key="7">
    <source>
        <dbReference type="SAM" id="Phobius"/>
    </source>
</evidence>
<evidence type="ECO:0000256" key="5">
    <source>
        <dbReference type="ARBA" id="ARBA00022989"/>
    </source>
</evidence>
<dbReference type="InterPro" id="IPR022764">
    <property type="entry name" value="Peptidase_S54_rhomboid_dom"/>
</dbReference>
<feature type="transmembrane region" description="Helical" evidence="7">
    <location>
        <begin position="92"/>
        <end position="111"/>
    </location>
</feature>
<dbReference type="GO" id="GO:0006508">
    <property type="term" value="P:proteolysis"/>
    <property type="evidence" value="ECO:0007669"/>
    <property type="project" value="UniProtKB-KW"/>
</dbReference>
<feature type="transmembrane region" description="Helical" evidence="7">
    <location>
        <begin position="58"/>
        <end position="80"/>
    </location>
</feature>
<dbReference type="EMBL" id="FOZG01000001">
    <property type="protein sequence ID" value="SFR80171.1"/>
    <property type="molecule type" value="Genomic_DNA"/>
</dbReference>
<evidence type="ECO:0000256" key="4">
    <source>
        <dbReference type="ARBA" id="ARBA00022801"/>
    </source>
</evidence>
<keyword evidence="4" id="KW-0378">Hydrolase</keyword>
<dbReference type="PANTHER" id="PTHR43731:SF14">
    <property type="entry name" value="PRESENILIN-ASSOCIATED RHOMBOID-LIKE PROTEIN, MITOCHONDRIAL"/>
    <property type="match status" value="1"/>
</dbReference>
<keyword evidence="6 7" id="KW-0472">Membrane</keyword>
<dbReference type="GO" id="GO:0016020">
    <property type="term" value="C:membrane"/>
    <property type="evidence" value="ECO:0007669"/>
    <property type="project" value="UniProtKB-SubCell"/>
</dbReference>
<comment type="similarity">
    <text evidence="2">Belongs to the peptidase S54 family.</text>
</comment>
<organism evidence="9 10">
    <name type="scientific">Sphingomonas jatrophae</name>
    <dbReference type="NCBI Taxonomy" id="1166337"/>
    <lineage>
        <taxon>Bacteria</taxon>
        <taxon>Pseudomonadati</taxon>
        <taxon>Pseudomonadota</taxon>
        <taxon>Alphaproteobacteria</taxon>
        <taxon>Sphingomonadales</taxon>
        <taxon>Sphingomonadaceae</taxon>
        <taxon>Sphingomonas</taxon>
    </lineage>
</organism>
<evidence type="ECO:0000313" key="10">
    <source>
        <dbReference type="Proteomes" id="UP000198824"/>
    </source>
</evidence>
<dbReference type="PANTHER" id="PTHR43731">
    <property type="entry name" value="RHOMBOID PROTEASE"/>
    <property type="match status" value="1"/>
</dbReference>
<evidence type="ECO:0000256" key="6">
    <source>
        <dbReference type="ARBA" id="ARBA00023136"/>
    </source>
</evidence>
<evidence type="ECO:0000256" key="3">
    <source>
        <dbReference type="ARBA" id="ARBA00022692"/>
    </source>
</evidence>
<feature type="transmembrane region" description="Helical" evidence="7">
    <location>
        <begin position="178"/>
        <end position="200"/>
    </location>
</feature>
<evidence type="ECO:0000259" key="8">
    <source>
        <dbReference type="Pfam" id="PF01694"/>
    </source>
</evidence>
<proteinExistence type="inferred from homology"/>
<keyword evidence="3 7" id="KW-0812">Transmembrane</keyword>
<accession>A0A1I6JMQ2</accession>
<keyword evidence="9" id="KW-0645">Protease</keyword>
<evidence type="ECO:0000256" key="2">
    <source>
        <dbReference type="ARBA" id="ARBA00009045"/>
    </source>
</evidence>
<keyword evidence="10" id="KW-1185">Reference proteome</keyword>
<sequence length="210" mass="21763">MKLPPARATVAIAGLTAVAYPISTLASPGLIALLAGLVPARLSGVEVPGAVPAWLTPLTATLLHGGVVHLAMNLLMLGFCGRLIEPAVGARGVVLLYVVGAYAAGAAQWAWSPFDMTPMVGASGAISAVLATYALLYGERRLTLRNAGLTRWANVAWLAAAWIGINLLVGVATRDSGMSVAVPAHIGGFVAGLLLTRPLLSWRFGRTRRH</sequence>
<dbReference type="OrthoDB" id="9813074at2"/>
<dbReference type="InterPro" id="IPR050925">
    <property type="entry name" value="Rhomboid_protease_S54"/>
</dbReference>
<reference evidence="9 10" key="1">
    <citation type="submission" date="2016-10" db="EMBL/GenBank/DDBJ databases">
        <authorList>
            <person name="de Groot N.N."/>
        </authorList>
    </citation>
    <scope>NUCLEOTIDE SEQUENCE [LARGE SCALE GENOMIC DNA]</scope>
    <source>
        <strain evidence="9 10">S5-249</strain>
    </source>
</reference>
<dbReference type="Pfam" id="PF01694">
    <property type="entry name" value="Rhomboid"/>
    <property type="match status" value="1"/>
</dbReference>
<protein>
    <submittedName>
        <fullName evidence="9">Membrane associated serine protease, rhomboid family</fullName>
    </submittedName>
</protein>
<feature type="transmembrane region" description="Helical" evidence="7">
    <location>
        <begin position="12"/>
        <end position="38"/>
    </location>
</feature>
<feature type="transmembrane region" description="Helical" evidence="7">
    <location>
        <begin position="117"/>
        <end position="137"/>
    </location>
</feature>
<dbReference type="GO" id="GO:0004252">
    <property type="term" value="F:serine-type endopeptidase activity"/>
    <property type="evidence" value="ECO:0007669"/>
    <property type="project" value="InterPro"/>
</dbReference>
<evidence type="ECO:0000256" key="1">
    <source>
        <dbReference type="ARBA" id="ARBA00004141"/>
    </source>
</evidence>
<dbReference type="AlphaFoldDB" id="A0A1I6JMQ2"/>